<name>A0AAE3NW41_9RHOB</name>
<dbReference type="RefSeq" id="WP_275569442.1">
    <property type="nucleotide sequence ID" value="NZ_JARGYC010000087.1"/>
</dbReference>
<dbReference type="Proteomes" id="UP001220964">
    <property type="component" value="Unassembled WGS sequence"/>
</dbReference>
<keyword evidence="3" id="KW-1185">Reference proteome</keyword>
<feature type="domain" description="Calcineurin-like phosphoesterase" evidence="1">
    <location>
        <begin position="7"/>
        <end position="189"/>
    </location>
</feature>
<dbReference type="EMBL" id="JARGYC010000087">
    <property type="protein sequence ID" value="MDF0603319.1"/>
    <property type="molecule type" value="Genomic_DNA"/>
</dbReference>
<dbReference type="InterPro" id="IPR004843">
    <property type="entry name" value="Calcineurin-like_PHP"/>
</dbReference>
<dbReference type="Pfam" id="PF00149">
    <property type="entry name" value="Metallophos"/>
    <property type="match status" value="1"/>
</dbReference>
<dbReference type="Gene3D" id="3.60.21.10">
    <property type="match status" value="1"/>
</dbReference>
<evidence type="ECO:0000259" key="1">
    <source>
        <dbReference type="Pfam" id="PF00149"/>
    </source>
</evidence>
<accession>A0AAE3NW41</accession>
<evidence type="ECO:0000313" key="2">
    <source>
        <dbReference type="EMBL" id="MDF0603319.1"/>
    </source>
</evidence>
<dbReference type="InterPro" id="IPR029052">
    <property type="entry name" value="Metallo-depent_PP-like"/>
</dbReference>
<dbReference type="SUPFAM" id="SSF56300">
    <property type="entry name" value="Metallo-dependent phosphatases"/>
    <property type="match status" value="1"/>
</dbReference>
<proteinExistence type="predicted"/>
<organism evidence="2 3">
    <name type="scientific">Psychromarinibacter sediminicola</name>
    <dbReference type="NCBI Taxonomy" id="3033385"/>
    <lineage>
        <taxon>Bacteria</taxon>
        <taxon>Pseudomonadati</taxon>
        <taxon>Pseudomonadota</taxon>
        <taxon>Alphaproteobacteria</taxon>
        <taxon>Rhodobacterales</taxon>
        <taxon>Paracoccaceae</taxon>
        <taxon>Psychromarinibacter</taxon>
    </lineage>
</organism>
<gene>
    <name evidence="2" type="ORF">P1J78_21535</name>
</gene>
<protein>
    <submittedName>
        <fullName evidence="2">Metallophosphoesterase</fullName>
    </submittedName>
</protein>
<sequence length="306" mass="34237">MDDVTTLGDPHLGRKFKTGVPLHRVGEREEMQWRDFCESLTEVDTQFHVNMGDLFDTRIVSPEIVLAAANAYIQAAELNPATTYVVLIGNHDMSRDADRASSFDLFEALVSRISNIIVVRDRPRVLNRYGFVPYSLFQPTEELVAELPDQLDAVFGHWDIVDHGGHNVIPTKLLAAKNITTAVSGHDHLPRQEKRHGVDITVTGSMQPYTHAEDDTGWLYVTTTLDELEKFDTTNLNVRVLLKEGETLPENVDCLSLTAKRVTDEDEDGVEIDTSEFESLDLRSLLGGALEGLSCKDRLLEEFSNA</sequence>
<dbReference type="AlphaFoldDB" id="A0AAE3NW41"/>
<reference evidence="2" key="1">
    <citation type="submission" date="2023-03" db="EMBL/GenBank/DDBJ databases">
        <title>Multiphase analysis and comparison of six strains from genera Psychromarinibacter, Lutimaribacter, and Maritimibacter, including a novel species: Psychromarinibacter sediminicola sp. nov.</title>
        <authorList>
            <person name="Wang Y.-H."/>
            <person name="Ye M.-Q."/>
            <person name="Du Z.-J."/>
        </authorList>
    </citation>
    <scope>NUCLEOTIDE SEQUENCE</scope>
    <source>
        <strain evidence="2">C21-152</strain>
    </source>
</reference>
<dbReference type="GO" id="GO:0016787">
    <property type="term" value="F:hydrolase activity"/>
    <property type="evidence" value="ECO:0007669"/>
    <property type="project" value="InterPro"/>
</dbReference>
<comment type="caution">
    <text evidence="2">The sequence shown here is derived from an EMBL/GenBank/DDBJ whole genome shotgun (WGS) entry which is preliminary data.</text>
</comment>
<evidence type="ECO:0000313" key="3">
    <source>
        <dbReference type="Proteomes" id="UP001220964"/>
    </source>
</evidence>